<proteinExistence type="predicted"/>
<dbReference type="STRING" id="1077348.A0A2G8SFV3"/>
<feature type="compositionally biased region" description="Basic residues" evidence="1">
    <location>
        <begin position="413"/>
        <end position="422"/>
    </location>
</feature>
<evidence type="ECO:0000256" key="1">
    <source>
        <dbReference type="SAM" id="MobiDB-lite"/>
    </source>
</evidence>
<dbReference type="OrthoDB" id="552194at2759"/>
<feature type="compositionally biased region" description="Polar residues" evidence="1">
    <location>
        <begin position="664"/>
        <end position="675"/>
    </location>
</feature>
<evidence type="ECO:0000313" key="2">
    <source>
        <dbReference type="EMBL" id="PIL32654.1"/>
    </source>
</evidence>
<keyword evidence="3" id="KW-1185">Reference proteome</keyword>
<feature type="region of interest" description="Disordered" evidence="1">
    <location>
        <begin position="576"/>
        <end position="716"/>
    </location>
</feature>
<feature type="region of interest" description="Disordered" evidence="1">
    <location>
        <begin position="837"/>
        <end position="1034"/>
    </location>
</feature>
<dbReference type="GO" id="GO:0003684">
    <property type="term" value="F:damaged DNA binding"/>
    <property type="evidence" value="ECO:0007669"/>
    <property type="project" value="TreeGrafter"/>
</dbReference>
<reference evidence="2 3" key="1">
    <citation type="journal article" date="2015" name="Sci. Rep.">
        <title>Chromosome-level genome map provides insights into diverse defense mechanisms in the medicinal fungus Ganoderma sinense.</title>
        <authorList>
            <person name="Zhu Y."/>
            <person name="Xu J."/>
            <person name="Sun C."/>
            <person name="Zhou S."/>
            <person name="Xu H."/>
            <person name="Nelson D.R."/>
            <person name="Qian J."/>
            <person name="Song J."/>
            <person name="Luo H."/>
            <person name="Xiang L."/>
            <person name="Li Y."/>
            <person name="Xu Z."/>
            <person name="Ji A."/>
            <person name="Wang L."/>
            <person name="Lu S."/>
            <person name="Hayward A."/>
            <person name="Sun W."/>
            <person name="Li X."/>
            <person name="Schwartz D.C."/>
            <person name="Wang Y."/>
            <person name="Chen S."/>
        </authorList>
    </citation>
    <scope>NUCLEOTIDE SEQUENCE [LARGE SCALE GENOMIC DNA]</scope>
    <source>
        <strain evidence="2 3">ZZ0214-1</strain>
    </source>
</reference>
<dbReference type="InterPro" id="IPR040227">
    <property type="entry name" value="Nibrin-rel"/>
</dbReference>
<evidence type="ECO:0008006" key="4">
    <source>
        <dbReference type="Google" id="ProtNLM"/>
    </source>
</evidence>
<feature type="compositionally biased region" description="Acidic residues" evidence="1">
    <location>
        <begin position="961"/>
        <end position="972"/>
    </location>
</feature>
<dbReference type="GO" id="GO:0000724">
    <property type="term" value="P:double-strand break repair via homologous recombination"/>
    <property type="evidence" value="ECO:0007669"/>
    <property type="project" value="TreeGrafter"/>
</dbReference>
<comment type="caution">
    <text evidence="2">The sequence shown here is derived from an EMBL/GenBank/DDBJ whole genome shotgun (WGS) entry which is preliminary data.</text>
</comment>
<feature type="compositionally biased region" description="Polar residues" evidence="1">
    <location>
        <begin position="906"/>
        <end position="917"/>
    </location>
</feature>
<dbReference type="GO" id="GO:0030870">
    <property type="term" value="C:Mre11 complex"/>
    <property type="evidence" value="ECO:0007669"/>
    <property type="project" value="InterPro"/>
</dbReference>
<dbReference type="Proteomes" id="UP000230002">
    <property type="component" value="Unassembled WGS sequence"/>
</dbReference>
<feature type="compositionally biased region" description="Basic and acidic residues" evidence="1">
    <location>
        <begin position="945"/>
        <end position="960"/>
    </location>
</feature>
<organism evidence="2 3">
    <name type="scientific">Ganoderma sinense ZZ0214-1</name>
    <dbReference type="NCBI Taxonomy" id="1077348"/>
    <lineage>
        <taxon>Eukaryota</taxon>
        <taxon>Fungi</taxon>
        <taxon>Dikarya</taxon>
        <taxon>Basidiomycota</taxon>
        <taxon>Agaricomycotina</taxon>
        <taxon>Agaricomycetes</taxon>
        <taxon>Polyporales</taxon>
        <taxon>Polyporaceae</taxon>
        <taxon>Ganoderma</taxon>
    </lineage>
</organism>
<dbReference type="EMBL" id="AYKW01000010">
    <property type="protein sequence ID" value="PIL32654.1"/>
    <property type="molecule type" value="Genomic_DNA"/>
</dbReference>
<feature type="compositionally biased region" description="Pro residues" evidence="1">
    <location>
        <begin position="396"/>
        <end position="410"/>
    </location>
</feature>
<feature type="compositionally biased region" description="Polar residues" evidence="1">
    <location>
        <begin position="978"/>
        <end position="992"/>
    </location>
</feature>
<dbReference type="PANTHER" id="PTHR12162:SF0">
    <property type="entry name" value="NIBRIN"/>
    <property type="match status" value="1"/>
</dbReference>
<feature type="region of interest" description="Disordered" evidence="1">
    <location>
        <begin position="355"/>
        <end position="550"/>
    </location>
</feature>
<gene>
    <name evidence="2" type="ORF">GSI_05358</name>
</gene>
<accession>A0A2G8SFV3</accession>
<evidence type="ECO:0000313" key="3">
    <source>
        <dbReference type="Proteomes" id="UP000230002"/>
    </source>
</evidence>
<name>A0A2G8SFV3_9APHY</name>
<feature type="compositionally biased region" description="Low complexity" evidence="1">
    <location>
        <begin position="852"/>
        <end position="861"/>
    </location>
</feature>
<dbReference type="AlphaFoldDB" id="A0A2G8SFV3"/>
<sequence>MWVITGPFDEDHGEGQAPDKQKLLKTGKEYTLGRRDHPLQIKSKAISKAHALFLVGPCSEQEAADPAFVPTLTFQNTTDRIRPVERPSQSRPRVLCQPKTSMELENGDIVHLSASIFVRVRWERLSCYNPPGKGVPQNALNECAQLGIHIVPIPHPDVTHHLTPSYTLTPAIATSLISAVTLVKPDWLNALLASGRSDEAGELSLLEKHFVLPQTSKFRPSFSPSLPPQLKKYAVWEPNEERSGLFRGHRFVFVGEKGAETQNAMKELVKRGEGDYECFAAANGNDAFRQVLAKGRARNTILVPVATRDSVTAAVGRDGWSALVQEATSFEVKFIVPEKIVEAVVHADVSHIDATYNPDDAPEDSPLPDVVPNTFEDEPSVANSNMVVPPRRVPAAPEPEPEVAPEPSAAPAPRRKLTRRATSRASSRAPSPPPAPPSQQAIQEEPALLQEEPAPEAEPAPQRRTLVRRARAKAVLADEDSMDQDNNARGASEEPQAEVVPKRSESAVPPTPSRPSRLKRRVGAPQSTASQLFPPSGADSLIPDTDVKEPPLKKFKALFDESDPDRVARMDMSEYASQHVGSPPGGESLTQYEPSAMFSGTGGRSRANALLVPVMEEEEEGTVVSETQTQARGTKRKTQHEDVNVDDEEHPRLKRRTGEAPVEHNQSPPSPGQNQEQKKPMSKVVTRVDMAQTQVHVKPPKPSSGKKGTQAGPDRDDAFLKAVASTKRGKKSEDTFDREFNNLRISKPDLERAREDEEWKVLEEFGDDGDVRGNFMVVVECPVFREAGTNTEHMRRGQGRAEWVGRPDFKKFKKKAVGERRQPIELLVEEQSDLGIGSQYWKGAQPEPPSQSQPESQSQQPKIATTQRSAKRNGKERVLLNSDSDAEQKPVVAKSTKGKGRAGSSKPPSTQKSTATRATRGKRSSQKQPLFILDSDDAEEDVVKDDDFHMHSDDEDRVPYGEEDDDDDDEEFGATLKSLKSTARSRTATQASPKGKSGTGAAAVKKRGPAIVVDDDSDDGGFKAFGARTRTRRK</sequence>
<feature type="compositionally biased region" description="Low complexity" evidence="1">
    <location>
        <begin position="438"/>
        <end position="464"/>
    </location>
</feature>
<dbReference type="GO" id="GO:0007095">
    <property type="term" value="P:mitotic G2 DNA damage checkpoint signaling"/>
    <property type="evidence" value="ECO:0007669"/>
    <property type="project" value="InterPro"/>
</dbReference>
<feature type="compositionally biased region" description="Acidic residues" evidence="1">
    <location>
        <begin position="934"/>
        <end position="944"/>
    </location>
</feature>
<dbReference type="PANTHER" id="PTHR12162">
    <property type="entry name" value="NIBRIN-RELATED"/>
    <property type="match status" value="1"/>
</dbReference>
<protein>
    <recommendedName>
        <fullName evidence="4">FHA domain-containing protein</fullName>
    </recommendedName>
</protein>